<dbReference type="InterPro" id="IPR002645">
    <property type="entry name" value="STAS_dom"/>
</dbReference>
<comment type="caution">
    <text evidence="4">The sequence shown here is derived from an EMBL/GenBank/DDBJ whole genome shotgun (WGS) entry which is preliminary data.</text>
</comment>
<dbReference type="Pfam" id="PF01740">
    <property type="entry name" value="STAS"/>
    <property type="match status" value="1"/>
</dbReference>
<comment type="similarity">
    <text evidence="1 2">Belongs to the anti-sigma-factor antagonist family.</text>
</comment>
<feature type="domain" description="STAS" evidence="3">
    <location>
        <begin position="10"/>
        <end position="120"/>
    </location>
</feature>
<dbReference type="RefSeq" id="WP_344934029.1">
    <property type="nucleotide sequence ID" value="NZ_BAAAZR010000001.1"/>
</dbReference>
<dbReference type="Gene3D" id="3.30.750.24">
    <property type="entry name" value="STAS domain"/>
    <property type="match status" value="1"/>
</dbReference>
<dbReference type="Proteomes" id="UP001500888">
    <property type="component" value="Unassembled WGS sequence"/>
</dbReference>
<dbReference type="InterPro" id="IPR036513">
    <property type="entry name" value="STAS_dom_sf"/>
</dbReference>
<proteinExistence type="inferred from homology"/>
<sequence>MSASQHGQNLDIRVERLENCTVLYLAGDLDFHGTPGFYANVDGLWTPDGAPRLVIDLARLTFCDSAGLGALVYVFNQIAAAQGRFILVAVPDYLQRRLRISGLNNHFESRDTVEQAVQEAGAA</sequence>
<evidence type="ECO:0000256" key="1">
    <source>
        <dbReference type="ARBA" id="ARBA00009013"/>
    </source>
</evidence>
<protein>
    <recommendedName>
        <fullName evidence="2">Anti-sigma factor antagonist</fullName>
    </recommendedName>
</protein>
<dbReference type="SUPFAM" id="SSF52091">
    <property type="entry name" value="SpoIIaa-like"/>
    <property type="match status" value="1"/>
</dbReference>
<gene>
    <name evidence="4" type="ORF">GCM10022226_06920</name>
</gene>
<dbReference type="PANTHER" id="PTHR33495">
    <property type="entry name" value="ANTI-SIGMA FACTOR ANTAGONIST TM_1081-RELATED-RELATED"/>
    <property type="match status" value="1"/>
</dbReference>
<accession>A0ABP7HEI5</accession>
<keyword evidence="5" id="KW-1185">Reference proteome</keyword>
<evidence type="ECO:0000313" key="5">
    <source>
        <dbReference type="Proteomes" id="UP001500888"/>
    </source>
</evidence>
<name>A0ABP7HEI5_9ACTN</name>
<evidence type="ECO:0000313" key="4">
    <source>
        <dbReference type="EMBL" id="GAA3790505.1"/>
    </source>
</evidence>
<reference evidence="5" key="1">
    <citation type="journal article" date="2019" name="Int. J. Syst. Evol. Microbiol.">
        <title>The Global Catalogue of Microorganisms (GCM) 10K type strain sequencing project: providing services to taxonomists for standard genome sequencing and annotation.</title>
        <authorList>
            <consortium name="The Broad Institute Genomics Platform"/>
            <consortium name="The Broad Institute Genome Sequencing Center for Infectious Disease"/>
            <person name="Wu L."/>
            <person name="Ma J."/>
        </authorList>
    </citation>
    <scope>NUCLEOTIDE SEQUENCE [LARGE SCALE GENOMIC DNA]</scope>
    <source>
        <strain evidence="5">JCM 16908</strain>
    </source>
</reference>
<dbReference type="NCBIfam" id="TIGR00377">
    <property type="entry name" value="ant_ant_sig"/>
    <property type="match status" value="1"/>
</dbReference>
<evidence type="ECO:0000256" key="2">
    <source>
        <dbReference type="RuleBase" id="RU003749"/>
    </source>
</evidence>
<dbReference type="InterPro" id="IPR003658">
    <property type="entry name" value="Anti-sigma_ant"/>
</dbReference>
<dbReference type="EMBL" id="BAAAZR010000001">
    <property type="protein sequence ID" value="GAA3790505.1"/>
    <property type="molecule type" value="Genomic_DNA"/>
</dbReference>
<dbReference type="CDD" id="cd07043">
    <property type="entry name" value="STAS_anti-anti-sigma_factors"/>
    <property type="match status" value="1"/>
</dbReference>
<organism evidence="4 5">
    <name type="scientific">Sphaerisporangium flaviroseum</name>
    <dbReference type="NCBI Taxonomy" id="509199"/>
    <lineage>
        <taxon>Bacteria</taxon>
        <taxon>Bacillati</taxon>
        <taxon>Actinomycetota</taxon>
        <taxon>Actinomycetes</taxon>
        <taxon>Streptosporangiales</taxon>
        <taxon>Streptosporangiaceae</taxon>
        <taxon>Sphaerisporangium</taxon>
    </lineage>
</organism>
<evidence type="ECO:0000259" key="3">
    <source>
        <dbReference type="PROSITE" id="PS50801"/>
    </source>
</evidence>
<dbReference type="PROSITE" id="PS50801">
    <property type="entry name" value="STAS"/>
    <property type="match status" value="1"/>
</dbReference>